<dbReference type="GO" id="GO:0009307">
    <property type="term" value="P:DNA restriction-modification system"/>
    <property type="evidence" value="ECO:0007669"/>
    <property type="project" value="InterPro"/>
</dbReference>
<dbReference type="GO" id="GO:0015666">
    <property type="term" value="F:restriction endodeoxyribonuclease activity"/>
    <property type="evidence" value="ECO:0007669"/>
    <property type="project" value="TreeGrafter"/>
</dbReference>
<dbReference type="InterPro" id="IPR011856">
    <property type="entry name" value="tRNA_endonuc-like_dom_sf"/>
</dbReference>
<evidence type="ECO:0000313" key="3">
    <source>
        <dbReference type="EMBL" id="SUI70156.1"/>
    </source>
</evidence>
<dbReference type="Proteomes" id="UP000255529">
    <property type="component" value="Unassembled WGS sequence"/>
</dbReference>
<keyword evidence="3" id="KW-0540">Nuclease</keyword>
<keyword evidence="1" id="KW-0472">Membrane</keyword>
<organism evidence="3 4">
    <name type="scientific">Serratia quinivorans</name>
    <dbReference type="NCBI Taxonomy" id="137545"/>
    <lineage>
        <taxon>Bacteria</taxon>
        <taxon>Pseudomonadati</taxon>
        <taxon>Pseudomonadota</taxon>
        <taxon>Gammaproteobacteria</taxon>
        <taxon>Enterobacterales</taxon>
        <taxon>Yersiniaceae</taxon>
        <taxon>Serratia</taxon>
    </lineage>
</organism>
<accession>A0A379ZXA4</accession>
<evidence type="ECO:0000256" key="1">
    <source>
        <dbReference type="SAM" id="Phobius"/>
    </source>
</evidence>
<gene>
    <name evidence="3" type="ORF">NCTC11544_03140</name>
</gene>
<dbReference type="EMBL" id="UGYN01000002">
    <property type="protein sequence ID" value="SUI70156.1"/>
    <property type="molecule type" value="Genomic_DNA"/>
</dbReference>
<dbReference type="RefSeq" id="WP_115183768.1">
    <property type="nucleotide sequence ID" value="NZ_CAMKUF010000003.1"/>
</dbReference>
<dbReference type="GO" id="GO:0003677">
    <property type="term" value="F:DNA binding"/>
    <property type="evidence" value="ECO:0007669"/>
    <property type="project" value="InterPro"/>
</dbReference>
<evidence type="ECO:0000259" key="2">
    <source>
        <dbReference type="Pfam" id="PF04471"/>
    </source>
</evidence>
<reference evidence="3 4" key="1">
    <citation type="submission" date="2018-06" db="EMBL/GenBank/DDBJ databases">
        <authorList>
            <consortium name="Pathogen Informatics"/>
            <person name="Doyle S."/>
        </authorList>
    </citation>
    <scope>NUCLEOTIDE SEQUENCE [LARGE SCALE GENOMIC DNA]</scope>
    <source>
        <strain evidence="3 4">NCTC11544</strain>
    </source>
</reference>
<dbReference type="InterPro" id="IPR052906">
    <property type="entry name" value="Type_IV_Methyl-Rstrct_Enzyme"/>
</dbReference>
<dbReference type="PANTHER" id="PTHR30015">
    <property type="entry name" value="MRR RESTRICTION SYSTEM PROTEIN"/>
    <property type="match status" value="1"/>
</dbReference>
<dbReference type="PANTHER" id="PTHR30015:SF7">
    <property type="entry name" value="TYPE IV METHYL-DIRECTED RESTRICTION ENZYME ECOKMRR"/>
    <property type="match status" value="1"/>
</dbReference>
<keyword evidence="1" id="KW-1133">Transmembrane helix</keyword>
<proteinExistence type="predicted"/>
<protein>
    <submittedName>
        <fullName evidence="3">Restriction endonuclease</fullName>
    </submittedName>
</protein>
<feature type="transmembrane region" description="Helical" evidence="1">
    <location>
        <begin position="6"/>
        <end position="36"/>
    </location>
</feature>
<dbReference type="Gene3D" id="3.40.1350.10">
    <property type="match status" value="1"/>
</dbReference>
<name>A0A379ZXA4_9GAMM</name>
<dbReference type="InterPro" id="IPR011335">
    <property type="entry name" value="Restrct_endonuc-II-like"/>
</dbReference>
<dbReference type="AlphaFoldDB" id="A0A379ZXA4"/>
<keyword evidence="3" id="KW-0378">Hydrolase</keyword>
<sequence length="198" mass="22076">MMSVQHIVIVAALMVNPVLTAVLIGLFVAVIAGLNCRGRETASRRRHRRYQATAARVFERLPQLGGDGQRLAYLRKINPYVFEELLLLACERQGHPVKRNASYSGDGGLDGQIIIAGKTYFIQAKRYGRTITPSHIQDFGALLLKSRCEGFFIHTGRTGHLSRALLRNHTHVHLVSGQRLLDLLAGKPCWCEKGINRP</sequence>
<keyword evidence="3" id="KW-0255">Endonuclease</keyword>
<dbReference type="Pfam" id="PF04471">
    <property type="entry name" value="Mrr_cat"/>
    <property type="match status" value="1"/>
</dbReference>
<dbReference type="SUPFAM" id="SSF52980">
    <property type="entry name" value="Restriction endonuclease-like"/>
    <property type="match status" value="1"/>
</dbReference>
<evidence type="ECO:0000313" key="4">
    <source>
        <dbReference type="Proteomes" id="UP000255529"/>
    </source>
</evidence>
<feature type="domain" description="Restriction endonuclease type IV Mrr" evidence="2">
    <location>
        <begin position="74"/>
        <end position="184"/>
    </location>
</feature>
<dbReference type="InterPro" id="IPR007560">
    <property type="entry name" value="Restrct_endonuc_IV_Mrr"/>
</dbReference>
<keyword evidence="1" id="KW-0812">Transmembrane</keyword>